<dbReference type="OrthoDB" id="3069995at2759"/>
<dbReference type="SUPFAM" id="SSF57716">
    <property type="entry name" value="Glucocorticoid receptor-like (DNA-binding domain)"/>
    <property type="match status" value="1"/>
</dbReference>
<proteinExistence type="predicted"/>
<dbReference type="EnsemblMetazoa" id="AAEL021475-RB">
    <property type="protein sequence ID" value="AAEL021475-PB"/>
    <property type="gene ID" value="AAEL021475"/>
</dbReference>
<evidence type="ECO:0000313" key="13">
    <source>
        <dbReference type="Proteomes" id="UP000008820"/>
    </source>
</evidence>
<dbReference type="GO" id="GO:0005634">
    <property type="term" value="C:nucleus"/>
    <property type="evidence" value="ECO:0007669"/>
    <property type="project" value="InterPro"/>
</dbReference>
<dbReference type="PROSITE" id="PS00028">
    <property type="entry name" value="ZINC_FINGER_C2H2_1"/>
    <property type="match status" value="5"/>
</dbReference>
<dbReference type="PROSITE" id="PS50157">
    <property type="entry name" value="ZINC_FINGER_C2H2_2"/>
    <property type="match status" value="5"/>
</dbReference>
<dbReference type="Pfam" id="PF13894">
    <property type="entry name" value="zf-C2H2_4"/>
    <property type="match status" value="1"/>
</dbReference>
<feature type="region of interest" description="Disordered" evidence="9">
    <location>
        <begin position="150"/>
        <end position="198"/>
    </location>
</feature>
<keyword evidence="1 7" id="KW-0479">Metal-binding</keyword>
<evidence type="ECO:0000256" key="9">
    <source>
        <dbReference type="SAM" id="MobiDB-lite"/>
    </source>
</evidence>
<dbReference type="InParanoid" id="A0A6I8TZQ8"/>
<dbReference type="GO" id="GO:0008270">
    <property type="term" value="F:zinc ion binding"/>
    <property type="evidence" value="ECO:0007669"/>
    <property type="project" value="UniProtKB-UniRule"/>
</dbReference>
<dbReference type="InterPro" id="IPR012934">
    <property type="entry name" value="Znf_AD"/>
</dbReference>
<sequence length="527" mass="61236">MNFEQICRLCAAEKLKLRDISGDERHAQLPDQLRNILQVQYEENDGLPQKVCKPCVTTMQKIQDTLDEYRTNDMRMRKQLLGLEEVEIKLEDLDENEDNVLSLKVEVLEQHFALQSPEGIEQAEEWLEEDFADEASKTVDEDVSEVVAPTIEAKEDAAEVSAEDKKPQSAKRKRARNSNEPKKQRRKRGIKTPENPNRPRLNDFKCYICKSDPLGSAKDLLDHLAIHNDQLPYTCPMCIQETVEIKQLRSLNLHLKMHEQPIKCAYCDRRYTNERARDYHVQSFHLGDNAPCPSTCDMCGKVCSSALSLRAHKRRHTMSFNCEYCSKGFAEKSKLKRHISRVHEKTGSYECTICLKRLTTIDAYEHHVRTIHEGRRDHECEICGRTFTTAAFLRMHQKHYEGGVCKPKNNWTPYYTTRINEEGTKLYSCKLCKKEDMRAISEHLRVHFPEEYECPICMIKFPRKSSYDRHRLTHSEITHHCYSCKKSFLSPRKLSSHLAKAHGMGQISETTELPLVSDEELEFDVVD</sequence>
<evidence type="ECO:0000259" key="11">
    <source>
        <dbReference type="PROSITE" id="PS51915"/>
    </source>
</evidence>
<feature type="domain" description="C2H2-type" evidence="10">
    <location>
        <begin position="378"/>
        <end position="402"/>
    </location>
</feature>
<reference evidence="12" key="2">
    <citation type="submission" date="2020-05" db="UniProtKB">
        <authorList>
            <consortium name="EnsemblMetazoa"/>
        </authorList>
    </citation>
    <scope>IDENTIFICATION</scope>
    <source>
        <strain evidence="12">LVP_AGWG</strain>
    </source>
</reference>
<dbReference type="SMART" id="SM00868">
    <property type="entry name" value="zf-AD"/>
    <property type="match status" value="1"/>
</dbReference>
<evidence type="ECO:0000256" key="4">
    <source>
        <dbReference type="ARBA" id="ARBA00022833"/>
    </source>
</evidence>
<dbReference type="AlphaFoldDB" id="A0A6I8TZQ8"/>
<feature type="compositionally biased region" description="Basic and acidic residues" evidence="9">
    <location>
        <begin position="152"/>
        <end position="167"/>
    </location>
</feature>
<dbReference type="EnsemblMetazoa" id="AAEL021475-RC">
    <property type="protein sequence ID" value="AAEL021475-PC"/>
    <property type="gene ID" value="AAEL021475"/>
</dbReference>
<dbReference type="Proteomes" id="UP000008820">
    <property type="component" value="Chromosome 1"/>
</dbReference>
<evidence type="ECO:0000256" key="3">
    <source>
        <dbReference type="ARBA" id="ARBA00022771"/>
    </source>
</evidence>
<keyword evidence="4 7" id="KW-0862">Zinc</keyword>
<keyword evidence="5" id="KW-0539">Nucleus</keyword>
<dbReference type="Gene3D" id="3.30.160.60">
    <property type="entry name" value="Classic Zinc Finger"/>
    <property type="match status" value="5"/>
</dbReference>
<evidence type="ECO:0000256" key="8">
    <source>
        <dbReference type="SAM" id="Coils"/>
    </source>
</evidence>
<evidence type="ECO:0000256" key="2">
    <source>
        <dbReference type="ARBA" id="ARBA00022737"/>
    </source>
</evidence>
<feature type="binding site" evidence="7">
    <location>
        <position position="10"/>
    </location>
    <ligand>
        <name>Zn(2+)</name>
        <dbReference type="ChEBI" id="CHEBI:29105"/>
    </ligand>
</feature>
<feature type="binding site" evidence="7">
    <location>
        <position position="52"/>
    </location>
    <ligand>
        <name>Zn(2+)</name>
        <dbReference type="ChEBI" id="CHEBI:29105"/>
    </ligand>
</feature>
<name>A0A6I8TZQ8_AEDAE</name>
<feature type="coiled-coil region" evidence="8">
    <location>
        <begin position="76"/>
        <end position="103"/>
    </location>
</feature>
<dbReference type="GO" id="GO:0001228">
    <property type="term" value="F:DNA-binding transcription activator activity, RNA polymerase II-specific"/>
    <property type="evidence" value="ECO:0007669"/>
    <property type="project" value="TreeGrafter"/>
</dbReference>
<dbReference type="Gene3D" id="3.40.1800.20">
    <property type="match status" value="1"/>
</dbReference>
<dbReference type="PROSITE" id="PS51915">
    <property type="entry name" value="ZAD"/>
    <property type="match status" value="1"/>
</dbReference>
<feature type="binding site" evidence="7">
    <location>
        <position position="55"/>
    </location>
    <ligand>
        <name>Zn(2+)</name>
        <dbReference type="ChEBI" id="CHEBI:29105"/>
    </ligand>
</feature>
<feature type="domain" description="C2H2-type" evidence="10">
    <location>
        <begin position="320"/>
        <end position="348"/>
    </location>
</feature>
<dbReference type="SUPFAM" id="SSF57667">
    <property type="entry name" value="beta-beta-alpha zinc fingers"/>
    <property type="match status" value="3"/>
</dbReference>
<accession>A0A6I8TZQ8</accession>
<reference evidence="12 13" key="1">
    <citation type="submission" date="2017-06" db="EMBL/GenBank/DDBJ databases">
        <title>Aedes aegypti genome working group (AGWG) sequencing and assembly.</title>
        <authorList>
            <consortium name="Aedes aegypti Genome Working Group (AGWG)"/>
            <person name="Matthews B.J."/>
        </authorList>
    </citation>
    <scope>NUCLEOTIDE SEQUENCE [LARGE SCALE GENOMIC DNA]</scope>
    <source>
        <strain evidence="12 13">LVP_AGWG</strain>
    </source>
</reference>
<gene>
    <name evidence="12" type="primary">5577398</name>
</gene>
<evidence type="ECO:0000256" key="6">
    <source>
        <dbReference type="PROSITE-ProRule" id="PRU00042"/>
    </source>
</evidence>
<evidence type="ECO:0000256" key="7">
    <source>
        <dbReference type="PROSITE-ProRule" id="PRU01263"/>
    </source>
</evidence>
<dbReference type="InterPro" id="IPR013087">
    <property type="entry name" value="Znf_C2H2_type"/>
</dbReference>
<dbReference type="SMART" id="SM00355">
    <property type="entry name" value="ZnF_C2H2"/>
    <property type="match status" value="10"/>
</dbReference>
<feature type="domain" description="C2H2-type" evidence="10">
    <location>
        <begin position="452"/>
        <end position="475"/>
    </location>
</feature>
<keyword evidence="8" id="KW-0175">Coiled coil</keyword>
<keyword evidence="3 6" id="KW-0863">Zinc-finger</keyword>
<dbReference type="InterPro" id="IPR036236">
    <property type="entry name" value="Znf_C2H2_sf"/>
</dbReference>
<feature type="domain" description="C2H2-type" evidence="10">
    <location>
        <begin position="349"/>
        <end position="377"/>
    </location>
</feature>
<feature type="domain" description="C2H2-type" evidence="10">
    <location>
        <begin position="294"/>
        <end position="317"/>
    </location>
</feature>
<protein>
    <submittedName>
        <fullName evidence="12">Uncharacterized protein</fullName>
    </submittedName>
</protein>
<dbReference type="Pfam" id="PF07776">
    <property type="entry name" value="zf-AD"/>
    <property type="match status" value="1"/>
</dbReference>
<dbReference type="GO" id="GO:0000978">
    <property type="term" value="F:RNA polymerase II cis-regulatory region sequence-specific DNA binding"/>
    <property type="evidence" value="ECO:0007669"/>
    <property type="project" value="TreeGrafter"/>
</dbReference>
<evidence type="ECO:0000256" key="5">
    <source>
        <dbReference type="ARBA" id="ARBA00023242"/>
    </source>
</evidence>
<dbReference type="EnsemblMetazoa" id="AAEL021475-RA">
    <property type="protein sequence ID" value="AAEL021475-PA"/>
    <property type="gene ID" value="AAEL021475"/>
</dbReference>
<evidence type="ECO:0000256" key="1">
    <source>
        <dbReference type="ARBA" id="ARBA00022723"/>
    </source>
</evidence>
<feature type="binding site" evidence="7">
    <location>
        <position position="7"/>
    </location>
    <ligand>
        <name>Zn(2+)</name>
        <dbReference type="ChEBI" id="CHEBI:29105"/>
    </ligand>
</feature>
<evidence type="ECO:0000313" key="12">
    <source>
        <dbReference type="EnsemblMetazoa" id="AAEL021475-PA"/>
    </source>
</evidence>
<keyword evidence="13" id="KW-1185">Reference proteome</keyword>
<dbReference type="Pfam" id="PF00096">
    <property type="entry name" value="zf-C2H2"/>
    <property type="match status" value="3"/>
</dbReference>
<organism evidence="12 13">
    <name type="scientific">Aedes aegypti</name>
    <name type="common">Yellowfever mosquito</name>
    <name type="synonym">Culex aegypti</name>
    <dbReference type="NCBI Taxonomy" id="7159"/>
    <lineage>
        <taxon>Eukaryota</taxon>
        <taxon>Metazoa</taxon>
        <taxon>Ecdysozoa</taxon>
        <taxon>Arthropoda</taxon>
        <taxon>Hexapoda</taxon>
        <taxon>Insecta</taxon>
        <taxon>Pterygota</taxon>
        <taxon>Neoptera</taxon>
        <taxon>Endopterygota</taxon>
        <taxon>Diptera</taxon>
        <taxon>Nematocera</taxon>
        <taxon>Culicoidea</taxon>
        <taxon>Culicidae</taxon>
        <taxon>Culicinae</taxon>
        <taxon>Aedini</taxon>
        <taxon>Aedes</taxon>
        <taxon>Stegomyia</taxon>
    </lineage>
</organism>
<feature type="domain" description="ZAD" evidence="11">
    <location>
        <begin position="5"/>
        <end position="79"/>
    </location>
</feature>
<dbReference type="PANTHER" id="PTHR24393:SF34">
    <property type="entry name" value="PR_SET DOMAIN 13"/>
    <property type="match status" value="1"/>
</dbReference>
<keyword evidence="2" id="KW-0677">Repeat</keyword>
<dbReference type="PANTHER" id="PTHR24393">
    <property type="entry name" value="ZINC FINGER PROTEIN"/>
    <property type="match status" value="1"/>
</dbReference>
<evidence type="ECO:0000259" key="10">
    <source>
        <dbReference type="PROSITE" id="PS50157"/>
    </source>
</evidence>